<dbReference type="Proteomes" id="UP000694251">
    <property type="component" value="Chromosome 11"/>
</dbReference>
<accession>A0A8T1ZG54</accession>
<gene>
    <name evidence="1" type="ORF">ISN44_As11g036010</name>
</gene>
<dbReference type="OrthoDB" id="1702718at2759"/>
<evidence type="ECO:0000313" key="2">
    <source>
        <dbReference type="Proteomes" id="UP000694251"/>
    </source>
</evidence>
<protein>
    <submittedName>
        <fullName evidence="1">Kelch-type beta propeller</fullName>
    </submittedName>
</protein>
<name>A0A8T1ZG54_ARASU</name>
<organism evidence="1 2">
    <name type="scientific">Arabidopsis suecica</name>
    <name type="common">Swedish thale-cress</name>
    <name type="synonym">Cardaminopsis suecica</name>
    <dbReference type="NCBI Taxonomy" id="45249"/>
    <lineage>
        <taxon>Eukaryota</taxon>
        <taxon>Viridiplantae</taxon>
        <taxon>Streptophyta</taxon>
        <taxon>Embryophyta</taxon>
        <taxon>Tracheophyta</taxon>
        <taxon>Spermatophyta</taxon>
        <taxon>Magnoliopsida</taxon>
        <taxon>eudicotyledons</taxon>
        <taxon>Gunneridae</taxon>
        <taxon>Pentapetalae</taxon>
        <taxon>rosids</taxon>
        <taxon>malvids</taxon>
        <taxon>Brassicales</taxon>
        <taxon>Brassicaceae</taxon>
        <taxon>Camelineae</taxon>
        <taxon>Arabidopsis</taxon>
    </lineage>
</organism>
<evidence type="ECO:0000313" key="1">
    <source>
        <dbReference type="EMBL" id="KAG7557636.1"/>
    </source>
</evidence>
<reference evidence="1 2" key="1">
    <citation type="submission" date="2020-12" db="EMBL/GenBank/DDBJ databases">
        <title>Concerted genomic and epigenomic changes stabilize Arabidopsis allopolyploids.</title>
        <authorList>
            <person name="Chen Z."/>
        </authorList>
    </citation>
    <scope>NUCLEOTIDE SEQUENCE [LARGE SCALE GENOMIC DNA]</scope>
    <source>
        <strain evidence="1">As9502</strain>
        <tissue evidence="1">Leaf</tissue>
    </source>
</reference>
<proteinExistence type="predicted"/>
<dbReference type="EMBL" id="JAEFBJ010000011">
    <property type="protein sequence ID" value="KAG7557636.1"/>
    <property type="molecule type" value="Genomic_DNA"/>
</dbReference>
<keyword evidence="2" id="KW-1185">Reference proteome</keyword>
<sequence>MVAYGSQLFMFEGYSGENVLNDLFSWKLEVISGKWPHARFSHSLFVVKHIIGIIGGCPVSQNRQELTLLDLKYRLWSMRLEFINKRVVCSKLACYDFGKKFSEPVKSCSPPT</sequence>
<comment type="caution">
    <text evidence="1">The sequence shown here is derived from an EMBL/GenBank/DDBJ whole genome shotgun (WGS) entry which is preliminary data.</text>
</comment>
<dbReference type="AlphaFoldDB" id="A0A8T1ZG54"/>